<dbReference type="InterPro" id="IPR016181">
    <property type="entry name" value="Acyl_CoA_acyltransferase"/>
</dbReference>
<keyword evidence="1" id="KW-0808">Transferase</keyword>
<dbReference type="Pfam" id="PF00583">
    <property type="entry name" value="Acetyltransf_1"/>
    <property type="match status" value="1"/>
</dbReference>
<dbReference type="GO" id="GO:0016746">
    <property type="term" value="F:acyltransferase activity"/>
    <property type="evidence" value="ECO:0007669"/>
    <property type="project" value="UniProtKB-KW"/>
</dbReference>
<dbReference type="CDD" id="cd04301">
    <property type="entry name" value="NAT_SF"/>
    <property type="match status" value="1"/>
</dbReference>
<dbReference type="Proteomes" id="UP001592582">
    <property type="component" value="Unassembled WGS sequence"/>
</dbReference>
<evidence type="ECO:0000313" key="1">
    <source>
        <dbReference type="EMBL" id="MFC1409186.1"/>
    </source>
</evidence>
<dbReference type="EMBL" id="JBHEZX010000003">
    <property type="protein sequence ID" value="MFC1409186.1"/>
    <property type="molecule type" value="Genomic_DNA"/>
</dbReference>
<dbReference type="EC" id="2.3.1.-" evidence="1"/>
<dbReference type="InterPro" id="IPR050832">
    <property type="entry name" value="Bact_Acetyltransf"/>
</dbReference>
<keyword evidence="2" id="KW-1185">Reference proteome</keyword>
<dbReference type="SUPFAM" id="SSF55729">
    <property type="entry name" value="Acyl-CoA N-acyltransferases (Nat)"/>
    <property type="match status" value="1"/>
</dbReference>
<name>A0ABV6V642_9ACTN</name>
<dbReference type="PROSITE" id="PS51186">
    <property type="entry name" value="GNAT"/>
    <property type="match status" value="1"/>
</dbReference>
<proteinExistence type="predicted"/>
<comment type="caution">
    <text evidence="1">The sequence shown here is derived from an EMBL/GenBank/DDBJ whole genome shotgun (WGS) entry which is preliminary data.</text>
</comment>
<reference evidence="1 2" key="1">
    <citation type="submission" date="2024-09" db="EMBL/GenBank/DDBJ databases">
        <authorList>
            <person name="Lee S.D."/>
        </authorList>
    </citation>
    <scope>NUCLEOTIDE SEQUENCE [LARGE SCALE GENOMIC DNA]</scope>
    <source>
        <strain evidence="1 2">N1-1</strain>
    </source>
</reference>
<protein>
    <submittedName>
        <fullName evidence="1">GNAT family N-acetyltransferase</fullName>
        <ecNumber evidence="1">2.3.1.-</ecNumber>
    </submittedName>
</protein>
<accession>A0ABV6V642</accession>
<dbReference type="PANTHER" id="PTHR43877">
    <property type="entry name" value="AMINOALKYLPHOSPHONATE N-ACETYLTRANSFERASE-RELATED-RELATED"/>
    <property type="match status" value="1"/>
</dbReference>
<gene>
    <name evidence="1" type="ORF">ACEZDG_07810</name>
</gene>
<sequence length="198" mass="20505">MGATVVVREAASADIETAVALWTASHVARRNGRPLPEAHITLAQQRMAAPEALLLLAHGSVDDGSGNGSGNGSHGGGAGGADGTSGAGGAGASSLIGTILGIQGLDQDGVGAPVPGLLHISLLSVAPDRWGQHVGRLLVEAVLTRARAGSFREAQLWTHADNLRANRLYKAMGFRRSGRVRVDDWGELLVHYRRSLTD</sequence>
<keyword evidence="1" id="KW-0012">Acyltransferase</keyword>
<dbReference type="InterPro" id="IPR000182">
    <property type="entry name" value="GNAT_dom"/>
</dbReference>
<organism evidence="1 2">
    <name type="scientific">Streptacidiphilus alkalitolerans</name>
    <dbReference type="NCBI Taxonomy" id="3342712"/>
    <lineage>
        <taxon>Bacteria</taxon>
        <taxon>Bacillati</taxon>
        <taxon>Actinomycetota</taxon>
        <taxon>Actinomycetes</taxon>
        <taxon>Kitasatosporales</taxon>
        <taxon>Streptomycetaceae</taxon>
        <taxon>Streptacidiphilus</taxon>
    </lineage>
</organism>
<dbReference type="Gene3D" id="3.40.630.30">
    <property type="match status" value="1"/>
</dbReference>
<evidence type="ECO:0000313" key="2">
    <source>
        <dbReference type="Proteomes" id="UP001592582"/>
    </source>
</evidence>